<protein>
    <recommendedName>
        <fullName evidence="4">Glycosyltransferase RgtA/B/C/D-like domain-containing protein</fullName>
    </recommendedName>
</protein>
<reference evidence="2 3" key="1">
    <citation type="journal article" date="2021" name="Int. J. Syst. Evol. Microbiol.">
        <title>Clostridium zeae sp. nov., isolated from corn silage.</title>
        <authorList>
            <person name="Kobayashi H."/>
            <person name="Tanizawa Y."/>
            <person name="Yagura M."/>
            <person name="Sakamoto M."/>
            <person name="Ohkuma M."/>
            <person name="Tohno M."/>
        </authorList>
    </citation>
    <scope>NUCLEOTIDE SEQUENCE [LARGE SCALE GENOMIC DNA]</scope>
    <source>
        <strain evidence="2 3">CSC2</strain>
    </source>
</reference>
<evidence type="ECO:0008006" key="4">
    <source>
        <dbReference type="Google" id="ProtNLM"/>
    </source>
</evidence>
<evidence type="ECO:0000313" key="3">
    <source>
        <dbReference type="Proteomes" id="UP000663802"/>
    </source>
</evidence>
<feature type="transmembrane region" description="Helical" evidence="1">
    <location>
        <begin position="218"/>
        <end position="243"/>
    </location>
</feature>
<gene>
    <name evidence="2" type="ORF">CSC2_42320</name>
</gene>
<feature type="transmembrane region" description="Helical" evidence="1">
    <location>
        <begin position="405"/>
        <end position="422"/>
    </location>
</feature>
<evidence type="ECO:0000313" key="2">
    <source>
        <dbReference type="EMBL" id="GFZ33706.1"/>
    </source>
</evidence>
<feature type="transmembrane region" description="Helical" evidence="1">
    <location>
        <begin position="458"/>
        <end position="478"/>
    </location>
</feature>
<keyword evidence="1" id="KW-0812">Transmembrane</keyword>
<dbReference type="RefSeq" id="WP_206872163.1">
    <property type="nucleotide sequence ID" value="NZ_BMBA01000006.1"/>
</dbReference>
<feature type="transmembrane region" description="Helical" evidence="1">
    <location>
        <begin position="384"/>
        <end position="400"/>
    </location>
</feature>
<comment type="caution">
    <text evidence="2">The sequence shown here is derived from an EMBL/GenBank/DDBJ whole genome shotgun (WGS) entry which is preliminary data.</text>
</comment>
<feature type="transmembrane region" description="Helical" evidence="1">
    <location>
        <begin position="529"/>
        <end position="548"/>
    </location>
</feature>
<keyword evidence="1" id="KW-1133">Transmembrane helix</keyword>
<feature type="transmembrane region" description="Helical" evidence="1">
    <location>
        <begin position="174"/>
        <end position="206"/>
    </location>
</feature>
<proteinExistence type="predicted"/>
<feature type="transmembrane region" description="Helical" evidence="1">
    <location>
        <begin position="428"/>
        <end position="446"/>
    </location>
</feature>
<evidence type="ECO:0000256" key="1">
    <source>
        <dbReference type="SAM" id="Phobius"/>
    </source>
</evidence>
<keyword evidence="3" id="KW-1185">Reference proteome</keyword>
<accession>A0ABQ1EFX2</accession>
<feature type="transmembrane region" description="Helical" evidence="1">
    <location>
        <begin position="141"/>
        <end position="162"/>
    </location>
</feature>
<sequence length="595" mass="68787">MFSKVNHKYKLIFCIIVICIISIIVGTIKKTDVEQYKLFKLYTVDKDHNVSDSVDKAFLKKLNTLNKTFSEKYKGDFKVNVLAQEGINAKYRIRFNSVNGVDDKTINRVYDDYASMLKSNNIIFHISPLEQSKITYSNIKLNSMIINIFQAILYSFLIMLLYKFVKPQGNYENIFGVSSIVLFTIATIFNLYVALVFTGIFVLILMNIIKRDYKYKNTFIRITILALIVRVVVAAAMLIYNYYKYRTVLSYTQTDEIFYYSTSDYIYQALVNFSWPDLKTITGIDQYGYNLFMGIVKFINHGDILISIKIINILASVTFVLLLFKFVYNITENEHIAKLSALMMAVMPTFAVFSSFALRDIFISINIFLIFYEVISISKAKNKLLHIIGCVLLIICLWYLRRYALLLTLMLIALYVIIKFLISRKINILIILISLLILLIGLVAIASKLYAFNIFSVLKAYIFSQGILKFFSGVILSLVNLDFLINSGTTLYTSTKSIILRVLYPETLFLVLSFPIMCLGLIKAIKRDVSFVITTLTMFIGFITIYKMQYGGWFLRTQLQIFPFQYIFISWGLITLIYDSNNKISNYLKKILNMI</sequence>
<keyword evidence="1" id="KW-0472">Membrane</keyword>
<organism evidence="2 3">
    <name type="scientific">Clostridium zeae</name>
    <dbReference type="NCBI Taxonomy" id="2759022"/>
    <lineage>
        <taxon>Bacteria</taxon>
        <taxon>Bacillati</taxon>
        <taxon>Bacillota</taxon>
        <taxon>Clostridia</taxon>
        <taxon>Eubacteriales</taxon>
        <taxon>Clostridiaceae</taxon>
        <taxon>Clostridium</taxon>
    </lineage>
</organism>
<feature type="transmembrane region" description="Helical" evidence="1">
    <location>
        <begin position="339"/>
        <end position="372"/>
    </location>
</feature>
<feature type="transmembrane region" description="Helical" evidence="1">
    <location>
        <begin position="560"/>
        <end position="578"/>
    </location>
</feature>
<dbReference type="EMBL" id="BMBA01000006">
    <property type="protein sequence ID" value="GFZ33706.1"/>
    <property type="molecule type" value="Genomic_DNA"/>
</dbReference>
<dbReference type="Proteomes" id="UP000663802">
    <property type="component" value="Unassembled WGS sequence"/>
</dbReference>
<feature type="transmembrane region" description="Helical" evidence="1">
    <location>
        <begin position="498"/>
        <end position="522"/>
    </location>
</feature>
<feature type="transmembrane region" description="Helical" evidence="1">
    <location>
        <begin position="304"/>
        <end position="327"/>
    </location>
</feature>
<feature type="transmembrane region" description="Helical" evidence="1">
    <location>
        <begin position="6"/>
        <end position="28"/>
    </location>
</feature>
<name>A0ABQ1EFX2_9CLOT</name>